<protein>
    <recommendedName>
        <fullName evidence="3">Lipoprotein</fullName>
    </recommendedName>
</protein>
<organism evidence="1 2">
    <name type="scientific">Lusitaniella coriacea LEGE 07157</name>
    <dbReference type="NCBI Taxonomy" id="945747"/>
    <lineage>
        <taxon>Bacteria</taxon>
        <taxon>Bacillati</taxon>
        <taxon>Cyanobacteriota</taxon>
        <taxon>Cyanophyceae</taxon>
        <taxon>Spirulinales</taxon>
        <taxon>Lusitaniellaceae</taxon>
        <taxon>Lusitaniella</taxon>
    </lineage>
</organism>
<name>A0A8J7IRC6_9CYAN</name>
<accession>A0A8J7IRC6</accession>
<sequence length="219" mass="24071">MKNRIGQTAIALIFLGMTFGCTSEQTPSNNAITSQASSDPITATASASTARPVQKTANLSIEGETEEITLTLYNEPTAPFTTYFPSESFVTESGCSGEGCGYRFLAKTETGEANDAAYLHFFFPSNSQTAEEMEQSYVEDVLSSNNWERIPIQESDSFYPWAKRVIHFSSADAQSLGQIIIGEVQGKGFGVIEFMEVEYAEGFTPRFAAIYENLEFNED</sequence>
<reference evidence="1" key="1">
    <citation type="submission" date="2020-10" db="EMBL/GenBank/DDBJ databases">
        <authorList>
            <person name="Castelo-Branco R."/>
            <person name="Eusebio N."/>
            <person name="Adriana R."/>
            <person name="Vieira A."/>
            <person name="Brugerolle De Fraissinette N."/>
            <person name="Rezende De Castro R."/>
            <person name="Schneider M.P."/>
            <person name="Vasconcelos V."/>
            <person name="Leao P.N."/>
        </authorList>
    </citation>
    <scope>NUCLEOTIDE SEQUENCE</scope>
    <source>
        <strain evidence="1">LEGE 07157</strain>
    </source>
</reference>
<dbReference type="Proteomes" id="UP000654482">
    <property type="component" value="Unassembled WGS sequence"/>
</dbReference>
<evidence type="ECO:0000313" key="1">
    <source>
        <dbReference type="EMBL" id="MBE9115682.1"/>
    </source>
</evidence>
<comment type="caution">
    <text evidence="1">The sequence shown here is derived from an EMBL/GenBank/DDBJ whole genome shotgun (WGS) entry which is preliminary data.</text>
</comment>
<dbReference type="PROSITE" id="PS51257">
    <property type="entry name" value="PROKAR_LIPOPROTEIN"/>
    <property type="match status" value="1"/>
</dbReference>
<dbReference type="EMBL" id="JADEWZ010000008">
    <property type="protein sequence ID" value="MBE9115682.1"/>
    <property type="molecule type" value="Genomic_DNA"/>
</dbReference>
<keyword evidence="2" id="KW-1185">Reference proteome</keyword>
<dbReference type="AlphaFoldDB" id="A0A8J7IRC6"/>
<gene>
    <name evidence="1" type="ORF">IQ249_07215</name>
</gene>
<evidence type="ECO:0008006" key="3">
    <source>
        <dbReference type="Google" id="ProtNLM"/>
    </source>
</evidence>
<evidence type="ECO:0000313" key="2">
    <source>
        <dbReference type="Proteomes" id="UP000654482"/>
    </source>
</evidence>
<dbReference type="RefSeq" id="WP_194028771.1">
    <property type="nucleotide sequence ID" value="NZ_JADEWZ010000008.1"/>
</dbReference>
<proteinExistence type="predicted"/>